<organism evidence="1 2">
    <name type="scientific">Artemia franciscana</name>
    <name type="common">Brine shrimp</name>
    <name type="synonym">Artemia sanfranciscana</name>
    <dbReference type="NCBI Taxonomy" id="6661"/>
    <lineage>
        <taxon>Eukaryota</taxon>
        <taxon>Metazoa</taxon>
        <taxon>Ecdysozoa</taxon>
        <taxon>Arthropoda</taxon>
        <taxon>Crustacea</taxon>
        <taxon>Branchiopoda</taxon>
        <taxon>Anostraca</taxon>
        <taxon>Artemiidae</taxon>
        <taxon>Artemia</taxon>
    </lineage>
</organism>
<protein>
    <recommendedName>
        <fullName evidence="3">MACPF domain-containing protein</fullName>
    </recommendedName>
</protein>
<accession>A0AA88I417</accession>
<dbReference type="EMBL" id="JAVRJZ010000006">
    <property type="protein sequence ID" value="KAK2721400.1"/>
    <property type="molecule type" value="Genomic_DNA"/>
</dbReference>
<sequence>MSKEKPKSHGESDNREVVSMMSNGLCRRGIRLGFKVDEKDMASASHFLFNLTGDLVLNPPDMQEFILNKSYETKFDLEQGISRVLMLNFCLNVGIEIMGVDSEGISPSYNISSYDSLLTKSSEGEMHEPSIHILPLGDFFLKIDQMELTNKAKDRVQKLKTSSEALHFMYDFGSHFSVGHHTYGGTRIHYTFKEPKAGMRIGDSKSKSKISGKVGTTVAKAEAAIKNDGSCSLLESKTLKSKSEIIWEDFSEKDKKEYIKKLRKNPEKAKIISRGRADDLVGIWEYLKKDFPVQSKIIRMTWIKEIKCKSDFKRSMKIRLYDKMEEENRKESEAIWNMEL</sequence>
<comment type="caution">
    <text evidence="1">The sequence shown here is derived from an EMBL/GenBank/DDBJ whole genome shotgun (WGS) entry which is preliminary data.</text>
</comment>
<evidence type="ECO:0008006" key="3">
    <source>
        <dbReference type="Google" id="ProtNLM"/>
    </source>
</evidence>
<reference evidence="1" key="1">
    <citation type="submission" date="2023-07" db="EMBL/GenBank/DDBJ databases">
        <title>Chromosome-level genome assembly of Artemia franciscana.</title>
        <authorList>
            <person name="Jo E."/>
        </authorList>
    </citation>
    <scope>NUCLEOTIDE SEQUENCE</scope>
    <source>
        <tissue evidence="1">Whole body</tissue>
    </source>
</reference>
<proteinExistence type="predicted"/>
<dbReference type="Proteomes" id="UP001187531">
    <property type="component" value="Unassembled WGS sequence"/>
</dbReference>
<keyword evidence="2" id="KW-1185">Reference proteome</keyword>
<evidence type="ECO:0000313" key="1">
    <source>
        <dbReference type="EMBL" id="KAK2721400.1"/>
    </source>
</evidence>
<name>A0AA88I417_ARTSF</name>
<evidence type="ECO:0000313" key="2">
    <source>
        <dbReference type="Proteomes" id="UP001187531"/>
    </source>
</evidence>
<dbReference type="AlphaFoldDB" id="A0AA88I417"/>
<gene>
    <name evidence="1" type="ORF">QYM36_003623</name>
</gene>